<sequence>MKEAGDGLHAQMNSMMGALQELKLLQVQTALESLDISGRPINRGPRPQPTPAPPVAASAPAVQPPADENPRIPLRNQASPEELSPMPSPRMSPDSRVSVRVSSKVNSGRGDPGSRSQHRSSLGSSPSSSSASGLESDSGRDTGSTERSQRGEQEAVPRRWSGYTAPQVDFCGPAVGNPPPEPHPKRSQAMDLPSILYSLSREGPSLDSDYSQDSMDDSSDWTSSLMSQSRNRQPLVLGDNVFADLVGNWLDLPELERGEEDEEEWEERRRRRAEVTDGWPDRPDSPAHPLRLSKSQEISRKFSLTTNIFKKFLRSVRPDRDKLLKERPGWVAPEHPEGDLFKRPKKAAPKTSKGSFYLPFWAAGQPQGKGRPCPQGSGPERGQFPPHQLNQQHQPSFSGIYLDRKAAESRSERTRPLFDHNTAVWV</sequence>
<evidence type="ECO:0000256" key="3">
    <source>
        <dbReference type="ARBA" id="ARBA00023242"/>
    </source>
</evidence>
<dbReference type="AlphaFoldDB" id="A0A9Q0ILM2"/>
<evidence type="ECO:0000256" key="6">
    <source>
        <dbReference type="ARBA" id="ARBA00070090"/>
    </source>
</evidence>
<dbReference type="InterPro" id="IPR029267">
    <property type="entry name" value="FAM212"/>
</dbReference>
<feature type="compositionally biased region" description="Basic and acidic residues" evidence="8">
    <location>
        <begin position="273"/>
        <end position="285"/>
    </location>
</feature>
<proteinExistence type="inferred from homology"/>
<organism evidence="10 11">
    <name type="scientific">Muraenolepis orangiensis</name>
    <name type="common">Patagonian moray cod</name>
    <dbReference type="NCBI Taxonomy" id="630683"/>
    <lineage>
        <taxon>Eukaryota</taxon>
        <taxon>Metazoa</taxon>
        <taxon>Chordata</taxon>
        <taxon>Craniata</taxon>
        <taxon>Vertebrata</taxon>
        <taxon>Euteleostomi</taxon>
        <taxon>Actinopterygii</taxon>
        <taxon>Neopterygii</taxon>
        <taxon>Teleostei</taxon>
        <taxon>Neoteleostei</taxon>
        <taxon>Acanthomorphata</taxon>
        <taxon>Zeiogadaria</taxon>
        <taxon>Gadariae</taxon>
        <taxon>Gadiformes</taxon>
        <taxon>Muraenolepidoidei</taxon>
        <taxon>Muraenolepididae</taxon>
        <taxon>Muraenolepis</taxon>
    </lineage>
</organism>
<dbReference type="GO" id="GO:0030291">
    <property type="term" value="F:protein serine/threonine kinase inhibitor activity"/>
    <property type="evidence" value="ECO:0007669"/>
    <property type="project" value="InterPro"/>
</dbReference>
<dbReference type="GO" id="GO:0019901">
    <property type="term" value="F:protein kinase binding"/>
    <property type="evidence" value="ECO:0007669"/>
    <property type="project" value="TreeGrafter"/>
</dbReference>
<feature type="region of interest" description="Disordered" evidence="8">
    <location>
        <begin position="36"/>
        <end position="230"/>
    </location>
</feature>
<feature type="compositionally biased region" description="Basic and acidic residues" evidence="8">
    <location>
        <begin position="402"/>
        <end position="418"/>
    </location>
</feature>
<feature type="region of interest" description="Disordered" evidence="8">
    <location>
        <begin position="329"/>
        <end position="426"/>
    </location>
</feature>
<dbReference type="EMBL" id="JANIIK010000046">
    <property type="protein sequence ID" value="KAJ3602605.1"/>
    <property type="molecule type" value="Genomic_DNA"/>
</dbReference>
<dbReference type="PANTHER" id="PTHR28615:SF2">
    <property type="entry name" value="PAK4-INHIBITOR INKA2"/>
    <property type="match status" value="1"/>
</dbReference>
<comment type="caution">
    <text evidence="10">The sequence shown here is derived from an EMBL/GenBank/DDBJ whole genome shotgun (WGS) entry which is preliminary data.</text>
</comment>
<feature type="compositionally biased region" description="Low complexity" evidence="8">
    <location>
        <begin position="220"/>
        <end position="229"/>
    </location>
</feature>
<dbReference type="FunFam" id="3.30.200.20:FF:000319">
    <property type="entry name" value="Inka box actin regulator 2"/>
    <property type="match status" value="1"/>
</dbReference>
<evidence type="ECO:0000256" key="4">
    <source>
        <dbReference type="ARBA" id="ARBA00045406"/>
    </source>
</evidence>
<dbReference type="GO" id="GO:0005634">
    <property type="term" value="C:nucleus"/>
    <property type="evidence" value="ECO:0007669"/>
    <property type="project" value="UniProtKB-SubCell"/>
</dbReference>
<evidence type="ECO:0000256" key="7">
    <source>
        <dbReference type="ARBA" id="ARBA00072461"/>
    </source>
</evidence>
<comment type="similarity">
    <text evidence="2">Belongs to the INKA family.</text>
</comment>
<feature type="compositionally biased region" description="Polar residues" evidence="8">
    <location>
        <begin position="388"/>
        <end position="397"/>
    </location>
</feature>
<accession>A0A9Q0ILM2</accession>
<evidence type="ECO:0000313" key="10">
    <source>
        <dbReference type="EMBL" id="KAJ3602605.1"/>
    </source>
</evidence>
<evidence type="ECO:0000256" key="8">
    <source>
        <dbReference type="SAM" id="MobiDB-lite"/>
    </source>
</evidence>
<feature type="compositionally biased region" description="Basic and acidic residues" evidence="8">
    <location>
        <begin position="329"/>
        <end position="342"/>
    </location>
</feature>
<dbReference type="OrthoDB" id="9931119at2759"/>
<evidence type="ECO:0000256" key="5">
    <source>
        <dbReference type="ARBA" id="ARBA00046852"/>
    </source>
</evidence>
<evidence type="ECO:0000256" key="2">
    <source>
        <dbReference type="ARBA" id="ARBA00008302"/>
    </source>
</evidence>
<dbReference type="Proteomes" id="UP001148018">
    <property type="component" value="Unassembled WGS sequence"/>
</dbReference>
<feature type="compositionally biased region" description="Low complexity" evidence="8">
    <location>
        <begin position="89"/>
        <end position="136"/>
    </location>
</feature>
<feature type="compositionally biased region" description="Low complexity" evidence="8">
    <location>
        <begin position="55"/>
        <end position="66"/>
    </location>
</feature>
<keyword evidence="3" id="KW-0539">Nucleus</keyword>
<keyword evidence="11" id="KW-1185">Reference proteome</keyword>
<feature type="compositionally biased region" description="Basic and acidic residues" evidence="8">
    <location>
        <begin position="137"/>
        <end position="157"/>
    </location>
</feature>
<evidence type="ECO:0000259" key="9">
    <source>
        <dbReference type="Pfam" id="PF15342"/>
    </source>
</evidence>
<gene>
    <name evidence="10" type="ORF">NHX12_030354</name>
</gene>
<feature type="domain" description="FAM212" evidence="9">
    <location>
        <begin position="212"/>
        <end position="255"/>
    </location>
</feature>
<protein>
    <recommendedName>
        <fullName evidence="7">PAK4-inhibitor INKA2</fullName>
    </recommendedName>
    <alternativeName>
        <fullName evidence="6">PAK4-inhibitor inka2</fullName>
    </alternativeName>
</protein>
<comment type="subcellular location">
    <subcellularLocation>
        <location evidence="1">Nucleus</location>
    </subcellularLocation>
</comment>
<comment type="subunit">
    <text evidence="5">Interacts with PAK4.</text>
</comment>
<dbReference type="Gene3D" id="3.30.200.20">
    <property type="entry name" value="Phosphorylase Kinase, domain 1"/>
    <property type="match status" value="1"/>
</dbReference>
<comment type="function">
    <text evidence="4">Inhibitor of the serine/threonine-protein kinase PAK4. Acts by binding PAK4 in a substrate-like manner, inhibiting the protein kinase activity.</text>
</comment>
<evidence type="ECO:0000256" key="1">
    <source>
        <dbReference type="ARBA" id="ARBA00004123"/>
    </source>
</evidence>
<dbReference type="PANTHER" id="PTHR28615">
    <property type="entry name" value="PAK4-INHIBITOR INKA1-RELATED"/>
    <property type="match status" value="1"/>
</dbReference>
<reference evidence="10" key="1">
    <citation type="submission" date="2022-07" db="EMBL/GenBank/DDBJ databases">
        <title>Chromosome-level genome of Muraenolepis orangiensis.</title>
        <authorList>
            <person name="Kim J."/>
        </authorList>
    </citation>
    <scope>NUCLEOTIDE SEQUENCE</scope>
    <source>
        <strain evidence="10">KU_S4_2022</strain>
        <tissue evidence="10">Muscle</tissue>
    </source>
</reference>
<dbReference type="InterPro" id="IPR039201">
    <property type="entry name" value="Inka"/>
</dbReference>
<evidence type="ECO:0000313" key="11">
    <source>
        <dbReference type="Proteomes" id="UP001148018"/>
    </source>
</evidence>
<name>A0A9Q0ILM2_9TELE</name>
<feature type="region of interest" description="Disordered" evidence="8">
    <location>
        <begin position="256"/>
        <end position="295"/>
    </location>
</feature>
<dbReference type="Pfam" id="PF15342">
    <property type="entry name" value="FAM212"/>
    <property type="match status" value="1"/>
</dbReference>